<keyword evidence="7 14" id="KW-0812">Transmembrane</keyword>
<dbReference type="RefSeq" id="WP_169593136.1">
    <property type="nucleotide sequence ID" value="NZ_JABBGK010000003.1"/>
</dbReference>
<name>A0A7Y0AXX1_9HYPH</name>
<dbReference type="GO" id="GO:0006782">
    <property type="term" value="P:protoporphyrinogen IX biosynthetic process"/>
    <property type="evidence" value="ECO:0007669"/>
    <property type="project" value="UniProtKB-UniRule"/>
</dbReference>
<evidence type="ECO:0000256" key="8">
    <source>
        <dbReference type="ARBA" id="ARBA00022723"/>
    </source>
</evidence>
<evidence type="ECO:0000313" key="15">
    <source>
        <dbReference type="EMBL" id="NML75513.1"/>
    </source>
</evidence>
<feature type="transmembrane region" description="Helical" evidence="14">
    <location>
        <begin position="47"/>
        <end position="69"/>
    </location>
</feature>
<keyword evidence="12 14" id="KW-0472">Membrane</keyword>
<dbReference type="EMBL" id="JABBGK010000003">
    <property type="protein sequence ID" value="NML75513.1"/>
    <property type="molecule type" value="Genomic_DNA"/>
</dbReference>
<dbReference type="NCBIfam" id="TIGR00701">
    <property type="entry name" value="protoporphyrinogen oxidase HemJ"/>
    <property type="match status" value="1"/>
</dbReference>
<dbReference type="GO" id="GO:0070818">
    <property type="term" value="F:protoporphyrinogen oxidase activity"/>
    <property type="evidence" value="ECO:0007669"/>
    <property type="project" value="UniProtKB-UniRule"/>
</dbReference>
<dbReference type="AlphaFoldDB" id="A0A7Y0AXX1"/>
<sequence length="180" mass="20035">MTTERQTSAKAGRKAAFRAATALLFFGAIAVAVAVFGADAAYPWIKALHVVAVISWMAGMLYMPRLFIYHSDSKPDSDQARTFSIMEERLLKVIMNPAMIISWVLGLYIAWTVFGFQGGWLHTKLAAVFALSGVHGYFAKAVKSFGNGNYVRTPRFWRLMNELPTLLMIIIVVLVVVKPF</sequence>
<evidence type="ECO:0000256" key="11">
    <source>
        <dbReference type="ARBA" id="ARBA00023004"/>
    </source>
</evidence>
<feature type="binding site" description="axial binding residue" evidence="14">
    <location>
        <position position="49"/>
    </location>
    <ligand>
        <name>heme</name>
        <dbReference type="ChEBI" id="CHEBI:30413"/>
    </ligand>
    <ligandPart>
        <name>Fe</name>
        <dbReference type="ChEBI" id="CHEBI:18248"/>
    </ligandPart>
</feature>
<feature type="transmembrane region" description="Helical" evidence="14">
    <location>
        <begin position="120"/>
        <end position="138"/>
    </location>
</feature>
<comment type="caution">
    <text evidence="15">The sequence shown here is derived from an EMBL/GenBank/DDBJ whole genome shotgun (WGS) entry which is preliminary data.</text>
</comment>
<evidence type="ECO:0000256" key="2">
    <source>
        <dbReference type="ARBA" id="ARBA00005073"/>
    </source>
</evidence>
<dbReference type="PANTHER" id="PTHR40255">
    <property type="entry name" value="UPF0093 MEMBRANE PROTEIN SLR1790"/>
    <property type="match status" value="1"/>
</dbReference>
<keyword evidence="6 14" id="KW-0349">Heme</keyword>
<organism evidence="15 16">
    <name type="scientific">Rhizobium terricola</name>
    <dbReference type="NCBI Taxonomy" id="2728849"/>
    <lineage>
        <taxon>Bacteria</taxon>
        <taxon>Pseudomonadati</taxon>
        <taxon>Pseudomonadota</taxon>
        <taxon>Alphaproteobacteria</taxon>
        <taxon>Hyphomicrobiales</taxon>
        <taxon>Rhizobiaceae</taxon>
        <taxon>Rhizobium/Agrobacterium group</taxon>
        <taxon>Rhizobium</taxon>
    </lineage>
</organism>
<keyword evidence="9 14" id="KW-1133">Transmembrane helix</keyword>
<evidence type="ECO:0000256" key="12">
    <source>
        <dbReference type="ARBA" id="ARBA00023136"/>
    </source>
</evidence>
<comment type="similarity">
    <text evidence="3 14">Belongs to the HemJ family.</text>
</comment>
<keyword evidence="8 14" id="KW-0479">Metal-binding</keyword>
<gene>
    <name evidence="15" type="primary">hemJ</name>
    <name evidence="15" type="ORF">HHL25_15380</name>
</gene>
<evidence type="ECO:0000256" key="13">
    <source>
        <dbReference type="ARBA" id="ARBA00048390"/>
    </source>
</evidence>
<comment type="catalytic activity">
    <reaction evidence="13 14">
        <text>protoporphyrinogen IX + 3 A = protoporphyrin IX + 3 AH2</text>
        <dbReference type="Rhea" id="RHEA:62000"/>
        <dbReference type="ChEBI" id="CHEBI:13193"/>
        <dbReference type="ChEBI" id="CHEBI:17499"/>
        <dbReference type="ChEBI" id="CHEBI:57306"/>
        <dbReference type="ChEBI" id="CHEBI:57307"/>
    </reaction>
</comment>
<reference evidence="15 16" key="1">
    <citation type="submission" date="2020-04" db="EMBL/GenBank/DDBJ databases">
        <title>Rhizobium sp. S-51 isolated from soil.</title>
        <authorList>
            <person name="Dahal R.H."/>
        </authorList>
    </citation>
    <scope>NUCLEOTIDE SEQUENCE [LARGE SCALE GENOMIC DNA]</scope>
    <source>
        <strain evidence="15 16">S-51</strain>
    </source>
</reference>
<dbReference type="Pfam" id="PF03653">
    <property type="entry name" value="UPF0093"/>
    <property type="match status" value="1"/>
</dbReference>
<evidence type="ECO:0000256" key="3">
    <source>
        <dbReference type="ARBA" id="ARBA00006501"/>
    </source>
</evidence>
<evidence type="ECO:0000256" key="6">
    <source>
        <dbReference type="ARBA" id="ARBA00022617"/>
    </source>
</evidence>
<feature type="transmembrane region" description="Helical" evidence="14">
    <location>
        <begin position="90"/>
        <end position="114"/>
    </location>
</feature>
<keyword evidence="11 14" id="KW-0408">Iron</keyword>
<keyword evidence="16" id="KW-1185">Reference proteome</keyword>
<dbReference type="UniPathway" id="UPA00251">
    <property type="reaction ID" value="UER00324"/>
</dbReference>
<evidence type="ECO:0000256" key="14">
    <source>
        <dbReference type="HAMAP-Rule" id="MF_02239"/>
    </source>
</evidence>
<dbReference type="GO" id="GO:0005886">
    <property type="term" value="C:plasma membrane"/>
    <property type="evidence" value="ECO:0007669"/>
    <property type="project" value="UniProtKB-SubCell"/>
</dbReference>
<feature type="binding site" description="axial binding residue" evidence="14">
    <location>
        <position position="124"/>
    </location>
    <ligand>
        <name>heme</name>
        <dbReference type="ChEBI" id="CHEBI:30413"/>
    </ligand>
    <ligandPart>
        <name>Fe</name>
        <dbReference type="ChEBI" id="CHEBI:18248"/>
    </ligandPart>
</feature>
<protein>
    <recommendedName>
        <fullName evidence="4 14">Protoporphyrinogen IX oxidase</fullName>
        <shortName evidence="14">PPO</shortName>
        <ecNumber evidence="14">1.3.99.-</ecNumber>
    </recommendedName>
</protein>
<dbReference type="InterPro" id="IPR005265">
    <property type="entry name" value="HemJ-like"/>
</dbReference>
<comment type="subcellular location">
    <subcellularLocation>
        <location evidence="1 14">Cell membrane</location>
        <topology evidence="1 14">Multi-pass membrane protein</topology>
    </subcellularLocation>
</comment>
<dbReference type="GO" id="GO:0046872">
    <property type="term" value="F:metal ion binding"/>
    <property type="evidence" value="ECO:0007669"/>
    <property type="project" value="UniProtKB-KW"/>
</dbReference>
<keyword evidence="10 14" id="KW-0560">Oxidoreductase</keyword>
<keyword evidence="5 14" id="KW-1003">Cell membrane</keyword>
<evidence type="ECO:0000256" key="4">
    <source>
        <dbReference type="ARBA" id="ARBA00017504"/>
    </source>
</evidence>
<evidence type="ECO:0000256" key="1">
    <source>
        <dbReference type="ARBA" id="ARBA00004651"/>
    </source>
</evidence>
<accession>A0A7Y0AXX1</accession>
<evidence type="ECO:0000256" key="5">
    <source>
        <dbReference type="ARBA" id="ARBA00022475"/>
    </source>
</evidence>
<evidence type="ECO:0000256" key="9">
    <source>
        <dbReference type="ARBA" id="ARBA00022989"/>
    </source>
</evidence>
<evidence type="ECO:0000256" key="7">
    <source>
        <dbReference type="ARBA" id="ARBA00022692"/>
    </source>
</evidence>
<comment type="pathway">
    <text evidence="2 14">Porphyrin-containing compound metabolism; protoporphyrin-IX biosynthesis; protoporphyrin-IX from protoporphyrinogen-IX: step 1/1.</text>
</comment>
<comment type="function">
    <text evidence="14">Catalyzes the oxidation of protoporphyrinogen IX to protoporphyrin IX.</text>
</comment>
<evidence type="ECO:0000256" key="10">
    <source>
        <dbReference type="ARBA" id="ARBA00023002"/>
    </source>
</evidence>
<dbReference type="EC" id="1.3.99.-" evidence="14"/>
<dbReference type="PANTHER" id="PTHR40255:SF1">
    <property type="entry name" value="PROTOPORPHYRINOGEN IX OXIDASE"/>
    <property type="match status" value="1"/>
</dbReference>
<comment type="cofactor">
    <cofactor evidence="14">
        <name>heme b</name>
        <dbReference type="ChEBI" id="CHEBI:60344"/>
    </cofactor>
    <text evidence="14">Binds 1 heme b (iron(II)-protoporphyrin IX) group per subunit.</text>
</comment>
<dbReference type="Proteomes" id="UP000541470">
    <property type="component" value="Unassembled WGS sequence"/>
</dbReference>
<evidence type="ECO:0000313" key="16">
    <source>
        <dbReference type="Proteomes" id="UP000541470"/>
    </source>
</evidence>
<dbReference type="HAMAP" id="MF_02239">
    <property type="entry name" value="HemJ"/>
    <property type="match status" value="1"/>
</dbReference>
<proteinExistence type="inferred from homology"/>
<comment type="subunit">
    <text evidence="14">Homodimer.</text>
</comment>
<feature type="transmembrane region" description="Helical" evidence="14">
    <location>
        <begin position="159"/>
        <end position="177"/>
    </location>
</feature>